<comment type="caution">
    <text evidence="5">The sequence shown here is derived from an EMBL/GenBank/DDBJ whole genome shotgun (WGS) entry which is preliminary data.</text>
</comment>
<dbReference type="Gene3D" id="3.30.300.30">
    <property type="match status" value="1"/>
</dbReference>
<feature type="domain" description="AMP-binding enzyme C-terminal" evidence="4">
    <location>
        <begin position="530"/>
        <end position="605"/>
    </location>
</feature>
<evidence type="ECO:0000256" key="2">
    <source>
        <dbReference type="ARBA" id="ARBA00022598"/>
    </source>
</evidence>
<dbReference type="AlphaFoldDB" id="A0AAD9P1W3"/>
<dbReference type="Pfam" id="PF13193">
    <property type="entry name" value="AMP-binding_C"/>
    <property type="match status" value="1"/>
</dbReference>
<evidence type="ECO:0000313" key="5">
    <source>
        <dbReference type="EMBL" id="KAK2186450.1"/>
    </source>
</evidence>
<evidence type="ECO:0000259" key="4">
    <source>
        <dbReference type="Pfam" id="PF13193"/>
    </source>
</evidence>
<comment type="similarity">
    <text evidence="1">Belongs to the ATP-dependent AMP-binding enzyme family.</text>
</comment>
<reference evidence="5" key="1">
    <citation type="journal article" date="2023" name="Mol. Biol. Evol.">
        <title>Third-Generation Sequencing Reveals the Adaptive Role of the Epigenome in Three Deep-Sea Polychaetes.</title>
        <authorList>
            <person name="Perez M."/>
            <person name="Aroh O."/>
            <person name="Sun Y."/>
            <person name="Lan Y."/>
            <person name="Juniper S.K."/>
            <person name="Young C.R."/>
            <person name="Angers B."/>
            <person name="Qian P.Y."/>
        </authorList>
    </citation>
    <scope>NUCLEOTIDE SEQUENCE</scope>
    <source>
        <strain evidence="5">R07B-5</strain>
    </source>
</reference>
<dbReference type="Pfam" id="PF00501">
    <property type="entry name" value="AMP-binding"/>
    <property type="match status" value="1"/>
</dbReference>
<keyword evidence="6" id="KW-1185">Reference proteome</keyword>
<feature type="domain" description="AMP-dependent synthetase/ligase" evidence="3">
    <location>
        <begin position="65"/>
        <end position="478"/>
    </location>
</feature>
<evidence type="ECO:0000259" key="3">
    <source>
        <dbReference type="Pfam" id="PF00501"/>
    </source>
</evidence>
<organism evidence="5 6">
    <name type="scientific">Ridgeia piscesae</name>
    <name type="common">Tubeworm</name>
    <dbReference type="NCBI Taxonomy" id="27915"/>
    <lineage>
        <taxon>Eukaryota</taxon>
        <taxon>Metazoa</taxon>
        <taxon>Spiralia</taxon>
        <taxon>Lophotrochozoa</taxon>
        <taxon>Annelida</taxon>
        <taxon>Polychaeta</taxon>
        <taxon>Sedentaria</taxon>
        <taxon>Canalipalpata</taxon>
        <taxon>Sabellida</taxon>
        <taxon>Siboglinidae</taxon>
        <taxon>Ridgeia</taxon>
    </lineage>
</organism>
<dbReference type="PROSITE" id="PS00455">
    <property type="entry name" value="AMP_BINDING"/>
    <property type="match status" value="1"/>
</dbReference>
<dbReference type="GO" id="GO:0005737">
    <property type="term" value="C:cytoplasm"/>
    <property type="evidence" value="ECO:0007669"/>
    <property type="project" value="UniProtKB-ARBA"/>
</dbReference>
<dbReference type="EMBL" id="JAODUO010000199">
    <property type="protein sequence ID" value="KAK2186450.1"/>
    <property type="molecule type" value="Genomic_DNA"/>
</dbReference>
<dbReference type="PANTHER" id="PTHR43201">
    <property type="entry name" value="ACYL-COA SYNTHETASE"/>
    <property type="match status" value="1"/>
</dbReference>
<keyword evidence="2" id="KW-0436">Ligase</keyword>
<dbReference type="GO" id="GO:0006631">
    <property type="term" value="P:fatty acid metabolic process"/>
    <property type="evidence" value="ECO:0007669"/>
    <property type="project" value="TreeGrafter"/>
</dbReference>
<dbReference type="InterPro" id="IPR045851">
    <property type="entry name" value="AMP-bd_C_sf"/>
</dbReference>
<dbReference type="GO" id="GO:0031956">
    <property type="term" value="F:medium-chain fatty acid-CoA ligase activity"/>
    <property type="evidence" value="ECO:0007669"/>
    <property type="project" value="TreeGrafter"/>
</dbReference>
<evidence type="ECO:0000313" key="6">
    <source>
        <dbReference type="Proteomes" id="UP001209878"/>
    </source>
</evidence>
<dbReference type="Proteomes" id="UP001209878">
    <property type="component" value="Unassembled WGS sequence"/>
</dbReference>
<dbReference type="Gene3D" id="3.40.50.12780">
    <property type="entry name" value="N-terminal domain of ligase-like"/>
    <property type="match status" value="1"/>
</dbReference>
<name>A0AAD9P1W3_RIDPI</name>
<dbReference type="CDD" id="cd05941">
    <property type="entry name" value="MCS"/>
    <property type="match status" value="1"/>
</dbReference>
<dbReference type="PANTHER" id="PTHR43201:SF8">
    <property type="entry name" value="ACYL-COA SYNTHETASE FAMILY MEMBER 3"/>
    <property type="match status" value="1"/>
</dbReference>
<gene>
    <name evidence="5" type="ORF">NP493_199g01010</name>
</gene>
<dbReference type="InterPro" id="IPR042099">
    <property type="entry name" value="ANL_N_sf"/>
</dbReference>
<sequence length="624" mass="70438">MLSTHKQILTAMRRVTRLWCRYLHKDHHCRTLSFSSSPWFLPTQPSRYSTYSTTKVHRVTPLYLRAEQYLDRVALIDCHAMHTYDNILNLANNLVDRIGDLLEAKNDDVRGSRIAILCNNDISYVTALWATWMLQGIAVPLYPNHPPSEHEYFLNDSLCSLIIATEDHAEKIQPVIDKIGIRSLILHKRDYVCDADITREELESDGSEQRRLRRTNRLNQLHEGNKFKHQSALMIYTSGTTGRPKGVVHTHGSLQSQIEGMVTSWGWTPQDVILHALPLHHIHGIVNVLMTSLYCGAICVILPHFDVKKVWATLLSPVTPGLPRSITLFMAVPTIYAKLIAEHDRRMARGRGTRRAKEYVKAVCATKIRLMVSGSAALPQPILQRWEEITGHRLLERYGMTETGMVLTNSLAGTRVPGSVGKPFPNMEVCIARPNVYAKQGYDVLVYSNHRRTRVTPGCEDESGELYVRGPSLFSQYWNKPEETSNTFTLNGWFKTGDTACFKDGLCHILGRTSVDIIKSGGYKISALDVERHLLDHKGIAAVAVLGLPDITWGQRVAAVVVLTPAMDQLSLDDLKEWASEHMPGYQIPTVIKIVDDIPRNAMGKVNKKELLSQLFAKELKRTM</sequence>
<dbReference type="InterPro" id="IPR020845">
    <property type="entry name" value="AMP-binding_CS"/>
</dbReference>
<accession>A0AAD9P1W3</accession>
<dbReference type="InterPro" id="IPR025110">
    <property type="entry name" value="AMP-bd_C"/>
</dbReference>
<dbReference type="FunFam" id="3.40.50.12780:FF:000030">
    <property type="entry name" value="Acyl-CoA synthetase family member 3"/>
    <property type="match status" value="1"/>
</dbReference>
<protein>
    <submittedName>
        <fullName evidence="5">Uncharacterized protein</fullName>
    </submittedName>
</protein>
<dbReference type="InterPro" id="IPR000873">
    <property type="entry name" value="AMP-dep_synth/lig_dom"/>
</dbReference>
<dbReference type="SUPFAM" id="SSF56801">
    <property type="entry name" value="Acetyl-CoA synthetase-like"/>
    <property type="match status" value="1"/>
</dbReference>
<proteinExistence type="inferred from homology"/>
<evidence type="ECO:0000256" key="1">
    <source>
        <dbReference type="ARBA" id="ARBA00006432"/>
    </source>
</evidence>